<dbReference type="Proteomes" id="UP001472866">
    <property type="component" value="Chromosome 07"/>
</dbReference>
<sequence>MEGEPRTPPATVASARAELTGATTPASVDRVPRYFDPESEWEKRAQRCYRCGKPGHKMRDCPYDEKQKPCFLCGKFGHLRSECPNQLCFKCNKPGHQARDCREAMAVHKICMRCGSRNCGNAGNAKYSARNCSFEYHSKDLELVTCVEDGRKGYLSPPGGQESGKRKRGADKGSRFITCAACGEDTHHHSECGYAGMRQRQPHARQGRRGRYDPPRHGNGGPGQGGRRGGPRREEWWNSARRYEH</sequence>
<keyword evidence="1" id="KW-0862">Zinc</keyword>
<dbReference type="AlphaFoldDB" id="A0AAX4PC96"/>
<feature type="domain" description="CCHC-type" evidence="3">
    <location>
        <begin position="70"/>
        <end position="85"/>
    </location>
</feature>
<keyword evidence="1" id="KW-0863">Zinc-finger</keyword>
<evidence type="ECO:0000313" key="5">
    <source>
        <dbReference type="Proteomes" id="UP001472866"/>
    </source>
</evidence>
<dbReference type="GO" id="GO:0003676">
    <property type="term" value="F:nucleic acid binding"/>
    <property type="evidence" value="ECO:0007669"/>
    <property type="project" value="InterPro"/>
</dbReference>
<proteinExistence type="predicted"/>
<dbReference type="PANTHER" id="PTHR46978">
    <property type="entry name" value="ZINC KNUCKLE (CCHC-TYPE) FAMILY PROTEIN"/>
    <property type="match status" value="1"/>
</dbReference>
<dbReference type="SUPFAM" id="SSF57756">
    <property type="entry name" value="Retrovirus zinc finger-like domains"/>
    <property type="match status" value="2"/>
</dbReference>
<dbReference type="InterPro" id="IPR036875">
    <property type="entry name" value="Znf_CCHC_sf"/>
</dbReference>
<feature type="region of interest" description="Disordered" evidence="2">
    <location>
        <begin position="1"/>
        <end position="29"/>
    </location>
</feature>
<evidence type="ECO:0000259" key="3">
    <source>
        <dbReference type="PROSITE" id="PS50158"/>
    </source>
</evidence>
<dbReference type="Gene3D" id="4.10.60.10">
    <property type="entry name" value="Zinc finger, CCHC-type"/>
    <property type="match status" value="2"/>
</dbReference>
<evidence type="ECO:0000256" key="2">
    <source>
        <dbReference type="SAM" id="MobiDB-lite"/>
    </source>
</evidence>
<feature type="compositionally biased region" description="Basic residues" evidence="2">
    <location>
        <begin position="200"/>
        <end position="209"/>
    </location>
</feature>
<evidence type="ECO:0000313" key="4">
    <source>
        <dbReference type="EMBL" id="WZN63349.1"/>
    </source>
</evidence>
<feature type="region of interest" description="Disordered" evidence="2">
    <location>
        <begin position="193"/>
        <end position="245"/>
    </location>
</feature>
<feature type="compositionally biased region" description="Basic and acidic residues" evidence="2">
    <location>
        <begin position="231"/>
        <end position="245"/>
    </location>
</feature>
<feature type="domain" description="CCHC-type" evidence="3">
    <location>
        <begin position="47"/>
        <end position="62"/>
    </location>
</feature>
<reference evidence="4 5" key="1">
    <citation type="submission" date="2024-03" db="EMBL/GenBank/DDBJ databases">
        <title>Complete genome sequence of the green alga Chloropicon roscoffensis RCC1871.</title>
        <authorList>
            <person name="Lemieux C."/>
            <person name="Pombert J.-F."/>
            <person name="Otis C."/>
            <person name="Turmel M."/>
        </authorList>
    </citation>
    <scope>NUCLEOTIDE SEQUENCE [LARGE SCALE GENOMIC DNA]</scope>
    <source>
        <strain evidence="4 5">RCC1871</strain>
    </source>
</reference>
<keyword evidence="5" id="KW-1185">Reference proteome</keyword>
<dbReference type="PANTHER" id="PTHR46978:SF1">
    <property type="entry name" value="ZINC KNUCKLE (CCHC-TYPE) FAMILY PROTEIN"/>
    <property type="match status" value="1"/>
</dbReference>
<protein>
    <recommendedName>
        <fullName evidence="3">CCHC-type domain-containing protein</fullName>
    </recommendedName>
</protein>
<organism evidence="4 5">
    <name type="scientific">Chloropicon roscoffensis</name>
    <dbReference type="NCBI Taxonomy" id="1461544"/>
    <lineage>
        <taxon>Eukaryota</taxon>
        <taxon>Viridiplantae</taxon>
        <taxon>Chlorophyta</taxon>
        <taxon>Chloropicophyceae</taxon>
        <taxon>Chloropicales</taxon>
        <taxon>Chloropicaceae</taxon>
        <taxon>Chloropicon</taxon>
    </lineage>
</organism>
<evidence type="ECO:0000256" key="1">
    <source>
        <dbReference type="PROSITE-ProRule" id="PRU00047"/>
    </source>
</evidence>
<dbReference type="Pfam" id="PF00098">
    <property type="entry name" value="zf-CCHC"/>
    <property type="match status" value="3"/>
</dbReference>
<keyword evidence="1" id="KW-0479">Metal-binding</keyword>
<feature type="compositionally biased region" description="Gly residues" evidence="2">
    <location>
        <begin position="218"/>
        <end position="228"/>
    </location>
</feature>
<name>A0AAX4PC96_9CHLO</name>
<dbReference type="EMBL" id="CP151507">
    <property type="protein sequence ID" value="WZN63349.1"/>
    <property type="molecule type" value="Genomic_DNA"/>
</dbReference>
<dbReference type="PROSITE" id="PS50158">
    <property type="entry name" value="ZF_CCHC"/>
    <property type="match status" value="3"/>
</dbReference>
<dbReference type="InterPro" id="IPR001878">
    <property type="entry name" value="Znf_CCHC"/>
</dbReference>
<gene>
    <name evidence="4" type="ORF">HKI87_07g48970</name>
</gene>
<feature type="domain" description="CCHC-type" evidence="3">
    <location>
        <begin position="88"/>
        <end position="103"/>
    </location>
</feature>
<dbReference type="GO" id="GO:0008270">
    <property type="term" value="F:zinc ion binding"/>
    <property type="evidence" value="ECO:0007669"/>
    <property type="project" value="UniProtKB-KW"/>
</dbReference>
<accession>A0AAX4PC96</accession>
<dbReference type="SMART" id="SM00343">
    <property type="entry name" value="ZnF_C2HC"/>
    <property type="match status" value="4"/>
</dbReference>